<comment type="pathway">
    <text evidence="3">Lipid metabolism; fatty acid biosynthesis.</text>
</comment>
<dbReference type="Pfam" id="PF00364">
    <property type="entry name" value="Biotin_lipoyl"/>
    <property type="match status" value="1"/>
</dbReference>
<dbReference type="UniPathway" id="UPA00094"/>
<dbReference type="GO" id="GO:0006633">
    <property type="term" value="P:fatty acid biosynthetic process"/>
    <property type="evidence" value="ECO:0007669"/>
    <property type="project" value="UniProtKB-UniPathway"/>
</dbReference>
<organism evidence="6 7">
    <name type="scientific">Gordonia otitidis (strain DSM 44809 / CCUG 52243 / JCM 12355 / NBRC 100426 / IFM 10032)</name>
    <dbReference type="NCBI Taxonomy" id="1108044"/>
    <lineage>
        <taxon>Bacteria</taxon>
        <taxon>Bacillati</taxon>
        <taxon>Actinomycetota</taxon>
        <taxon>Actinomycetes</taxon>
        <taxon>Mycobacteriales</taxon>
        <taxon>Gordoniaceae</taxon>
        <taxon>Gordonia</taxon>
    </lineage>
</organism>
<dbReference type="InterPro" id="IPR001249">
    <property type="entry name" value="AcCoA_biotinCC"/>
</dbReference>
<feature type="domain" description="Lipoyl-binding" evidence="5">
    <location>
        <begin position="120"/>
        <end position="196"/>
    </location>
</feature>
<dbReference type="AlphaFoldDB" id="H5TN22"/>
<keyword evidence="2 3" id="KW-0092">Biotin</keyword>
<dbReference type="PRINTS" id="PR01071">
    <property type="entry name" value="ACOABIOTINCC"/>
</dbReference>
<name>H5TN22_GORO1</name>
<dbReference type="PANTHER" id="PTHR45266:SF3">
    <property type="entry name" value="OXALOACETATE DECARBOXYLASE ALPHA CHAIN"/>
    <property type="match status" value="1"/>
</dbReference>
<evidence type="ECO:0000256" key="1">
    <source>
        <dbReference type="ARBA" id="ARBA00017562"/>
    </source>
</evidence>
<dbReference type="SUPFAM" id="SSF51230">
    <property type="entry name" value="Single hybrid motif"/>
    <property type="match status" value="1"/>
</dbReference>
<dbReference type="GO" id="GO:0003989">
    <property type="term" value="F:acetyl-CoA carboxylase activity"/>
    <property type="evidence" value="ECO:0007669"/>
    <property type="project" value="InterPro"/>
</dbReference>
<protein>
    <recommendedName>
        <fullName evidence="1 3">Biotin carboxyl carrier protein of acetyl-CoA carboxylase</fullName>
    </recommendedName>
</protein>
<proteinExistence type="predicted"/>
<feature type="region of interest" description="Disordered" evidence="4">
    <location>
        <begin position="47"/>
        <end position="79"/>
    </location>
</feature>
<evidence type="ECO:0000256" key="2">
    <source>
        <dbReference type="ARBA" id="ARBA00023267"/>
    </source>
</evidence>
<feature type="compositionally biased region" description="Polar residues" evidence="4">
    <location>
        <begin position="1"/>
        <end position="14"/>
    </location>
</feature>
<evidence type="ECO:0000256" key="3">
    <source>
        <dbReference type="RuleBase" id="RU364072"/>
    </source>
</evidence>
<feature type="compositionally biased region" description="Low complexity" evidence="4">
    <location>
        <begin position="63"/>
        <end position="79"/>
    </location>
</feature>
<dbReference type="InterPro" id="IPR011053">
    <property type="entry name" value="Single_hybrid_motif"/>
</dbReference>
<evidence type="ECO:0000259" key="5">
    <source>
        <dbReference type="PROSITE" id="PS50968"/>
    </source>
</evidence>
<evidence type="ECO:0000256" key="4">
    <source>
        <dbReference type="SAM" id="MobiDB-lite"/>
    </source>
</evidence>
<evidence type="ECO:0000313" key="6">
    <source>
        <dbReference type="EMBL" id="GAB34880.1"/>
    </source>
</evidence>
<keyword evidence="3" id="KW-0443">Lipid metabolism</keyword>
<comment type="function">
    <text evidence="3">This protein is a component of the acetyl coenzyme A carboxylase complex; first, biotin carboxylase catalyzes the carboxylation of the carrier protein and then the transcarboxylase transfers the carboxyl group to form malonyl-CoA.</text>
</comment>
<dbReference type="PANTHER" id="PTHR45266">
    <property type="entry name" value="OXALOACETATE DECARBOXYLASE ALPHA CHAIN"/>
    <property type="match status" value="1"/>
</dbReference>
<sequence>MSEQAATAEQSISGTPRLGPDDINEILRTFAASGWAGMRLDVGDVTIAVGKDGPPPESAGTQPRDAAAPPAPVPSQVAPTAAPFTTTARAVAAPTAPTPVTPGPRVPNSTGEVELDETGLISVTSPTVGAFWVAPDPGSPPFVAVGDTVSAGDQLGIVEVMKLMNPVVTDVSGEVVAIRAANADMVEFGQTLFLIRPHE</sequence>
<dbReference type="Gene3D" id="2.40.50.100">
    <property type="match status" value="1"/>
</dbReference>
<dbReference type="PROSITE" id="PS50968">
    <property type="entry name" value="BIOTINYL_LIPOYL"/>
    <property type="match status" value="1"/>
</dbReference>
<dbReference type="InterPro" id="IPR050709">
    <property type="entry name" value="Biotin_Carboxyl_Carrier/Decarb"/>
</dbReference>
<comment type="caution">
    <text evidence="6">The sequence shown here is derived from an EMBL/GenBank/DDBJ whole genome shotgun (WGS) entry which is preliminary data.</text>
</comment>
<gene>
    <name evidence="6" type="primary">accB</name>
    <name evidence="6" type="ORF">GOOTI_128_00240</name>
</gene>
<dbReference type="InterPro" id="IPR000089">
    <property type="entry name" value="Biotin_lipoyl"/>
</dbReference>
<dbReference type="STRING" id="1108044.GOOTI_128_00240"/>
<keyword evidence="3" id="KW-0275">Fatty acid biosynthesis</keyword>
<dbReference type="CDD" id="cd06850">
    <property type="entry name" value="biotinyl_domain"/>
    <property type="match status" value="1"/>
</dbReference>
<dbReference type="GO" id="GO:0009317">
    <property type="term" value="C:acetyl-CoA carboxylase complex"/>
    <property type="evidence" value="ECO:0007669"/>
    <property type="project" value="InterPro"/>
</dbReference>
<dbReference type="Proteomes" id="UP000005038">
    <property type="component" value="Unassembled WGS sequence"/>
</dbReference>
<evidence type="ECO:0000313" key="7">
    <source>
        <dbReference type="Proteomes" id="UP000005038"/>
    </source>
</evidence>
<feature type="region of interest" description="Disordered" evidence="4">
    <location>
        <begin position="1"/>
        <end position="22"/>
    </location>
</feature>
<keyword evidence="7" id="KW-1185">Reference proteome</keyword>
<dbReference type="OrthoDB" id="9811735at2"/>
<reference evidence="6" key="1">
    <citation type="submission" date="2012-02" db="EMBL/GenBank/DDBJ databases">
        <title>Whole genome shotgun sequence of Gordonia otitidis NBRC 100426.</title>
        <authorList>
            <person name="Yoshida I."/>
            <person name="Hosoyama A."/>
            <person name="Tsuchikane K."/>
            <person name="Katsumata H."/>
            <person name="Yamazaki S."/>
            <person name="Fujita N."/>
        </authorList>
    </citation>
    <scope>NUCLEOTIDE SEQUENCE [LARGE SCALE GENOMIC DNA]</scope>
    <source>
        <strain evidence="6">NBRC 100426</strain>
    </source>
</reference>
<dbReference type="EMBL" id="BAFB01000128">
    <property type="protein sequence ID" value="GAB34880.1"/>
    <property type="molecule type" value="Genomic_DNA"/>
</dbReference>
<accession>H5TN22</accession>
<keyword evidence="3" id="KW-0444">Lipid biosynthesis</keyword>
<keyword evidence="3" id="KW-0276">Fatty acid metabolism</keyword>
<dbReference type="RefSeq" id="WP_007239109.1">
    <property type="nucleotide sequence ID" value="NZ_BAFB01000128.1"/>
</dbReference>